<dbReference type="PANTHER" id="PTHR23028:SF53">
    <property type="entry name" value="ACYL_TRANSF_3 DOMAIN-CONTAINING PROTEIN"/>
    <property type="match status" value="1"/>
</dbReference>
<feature type="transmembrane region" description="Helical" evidence="1">
    <location>
        <begin position="194"/>
        <end position="213"/>
    </location>
</feature>
<feature type="transmembrane region" description="Helical" evidence="1">
    <location>
        <begin position="64"/>
        <end position="87"/>
    </location>
</feature>
<dbReference type="PANTHER" id="PTHR23028">
    <property type="entry name" value="ACETYLTRANSFERASE"/>
    <property type="match status" value="1"/>
</dbReference>
<feature type="transmembrane region" description="Helical" evidence="1">
    <location>
        <begin position="160"/>
        <end position="182"/>
    </location>
</feature>
<keyword evidence="3" id="KW-0012">Acyltransferase</keyword>
<feature type="transmembrane region" description="Helical" evidence="1">
    <location>
        <begin position="339"/>
        <end position="358"/>
    </location>
</feature>
<keyword evidence="1" id="KW-0812">Transmembrane</keyword>
<keyword evidence="4" id="KW-1185">Reference proteome</keyword>
<organism evidence="3 4">
    <name type="scientific">Variovorax humicola</name>
    <dbReference type="NCBI Taxonomy" id="1769758"/>
    <lineage>
        <taxon>Bacteria</taxon>
        <taxon>Pseudomonadati</taxon>
        <taxon>Pseudomonadota</taxon>
        <taxon>Betaproteobacteria</taxon>
        <taxon>Burkholderiales</taxon>
        <taxon>Comamonadaceae</taxon>
        <taxon>Variovorax</taxon>
    </lineage>
</organism>
<keyword evidence="1" id="KW-0472">Membrane</keyword>
<feature type="transmembrane region" description="Helical" evidence="1">
    <location>
        <begin position="219"/>
        <end position="239"/>
    </location>
</feature>
<dbReference type="Proteomes" id="UP001363010">
    <property type="component" value="Unassembled WGS sequence"/>
</dbReference>
<keyword evidence="3" id="KW-0808">Transferase</keyword>
<comment type="caution">
    <text evidence="3">The sequence shown here is derived from an EMBL/GenBank/DDBJ whole genome shotgun (WGS) entry which is preliminary data.</text>
</comment>
<feature type="transmembrane region" description="Helical" evidence="1">
    <location>
        <begin position="271"/>
        <end position="290"/>
    </location>
</feature>
<evidence type="ECO:0000313" key="3">
    <source>
        <dbReference type="EMBL" id="MEJ8826736.1"/>
    </source>
</evidence>
<feature type="transmembrane region" description="Helical" evidence="1">
    <location>
        <begin position="246"/>
        <end position="265"/>
    </location>
</feature>
<reference evidence="3 4" key="1">
    <citation type="submission" date="2024-03" db="EMBL/GenBank/DDBJ databases">
        <title>Novel species of the genus Variovorax.</title>
        <authorList>
            <person name="Liu Q."/>
            <person name="Xin Y.-H."/>
        </authorList>
    </citation>
    <scope>NUCLEOTIDE SEQUENCE [LARGE SCALE GENOMIC DNA]</scope>
    <source>
        <strain evidence="3 4">KACC 18501</strain>
    </source>
</reference>
<accession>A0ABU8W9L5</accession>
<dbReference type="InterPro" id="IPR002656">
    <property type="entry name" value="Acyl_transf_3_dom"/>
</dbReference>
<evidence type="ECO:0000259" key="2">
    <source>
        <dbReference type="Pfam" id="PF01757"/>
    </source>
</evidence>
<dbReference type="EMBL" id="JBBKZV010000040">
    <property type="protein sequence ID" value="MEJ8826736.1"/>
    <property type="molecule type" value="Genomic_DNA"/>
</dbReference>
<dbReference type="EC" id="2.3.-.-" evidence="3"/>
<evidence type="ECO:0000313" key="4">
    <source>
        <dbReference type="Proteomes" id="UP001363010"/>
    </source>
</evidence>
<gene>
    <name evidence="3" type="ORF">WKW80_32805</name>
</gene>
<sequence>MTTRTAATPPQQSAAGRMPLLDATKGVACLLIVGHHLVRYGPLSEGAAPLAPRLFGWLSQDGRLAVQVFLVLAGFLAAASLAPAGLLRSDRSAMRALYQRYGRLVMPYLVALICTVLVAAAVRPWLDDEAVPGAPSLPQLIAHGLLLQDLLGYEALSAGVWYVAIDFQLFAVAVLVFGLAGLMQRYWRLPPVQARRVGVTLVAGLVVGSLLVFNRQASLDITAIYFFGAYGLGMLGFWIGRATRDITWRSAVALLGTLGLAALAVDWRSRIAVALVAVLAVVMADRRGWLAPKHWPVVAMPLLLLGRISYSLFLIHFPVILLVNAIVSRWAPRSAWGDAAGLLAAVALSLGAATVLYTQVEQRPATWRALLIMFGALLLCGLLTAL</sequence>
<dbReference type="InterPro" id="IPR050879">
    <property type="entry name" value="Acyltransferase_3"/>
</dbReference>
<keyword evidence="1" id="KW-1133">Transmembrane helix</keyword>
<feature type="transmembrane region" description="Helical" evidence="1">
    <location>
        <begin position="302"/>
        <end position="327"/>
    </location>
</feature>
<proteinExistence type="predicted"/>
<dbReference type="Pfam" id="PF01757">
    <property type="entry name" value="Acyl_transf_3"/>
    <property type="match status" value="1"/>
</dbReference>
<feature type="domain" description="Acyltransferase 3" evidence="2">
    <location>
        <begin position="21"/>
        <end position="357"/>
    </location>
</feature>
<feature type="transmembrane region" description="Helical" evidence="1">
    <location>
        <begin position="365"/>
        <end position="385"/>
    </location>
</feature>
<protein>
    <submittedName>
        <fullName evidence="3">Acyltransferase</fullName>
        <ecNumber evidence="3">2.3.-.-</ecNumber>
    </submittedName>
</protein>
<dbReference type="GO" id="GO:0016746">
    <property type="term" value="F:acyltransferase activity"/>
    <property type="evidence" value="ECO:0007669"/>
    <property type="project" value="UniProtKB-KW"/>
</dbReference>
<name>A0ABU8W9L5_9BURK</name>
<evidence type="ECO:0000256" key="1">
    <source>
        <dbReference type="SAM" id="Phobius"/>
    </source>
</evidence>
<feature type="transmembrane region" description="Helical" evidence="1">
    <location>
        <begin position="108"/>
        <end position="126"/>
    </location>
</feature>